<keyword evidence="2" id="KW-1185">Reference proteome</keyword>
<gene>
    <name evidence="1" type="ORF">O181_113704</name>
</gene>
<accession>A0A9Q3K413</accession>
<dbReference type="AlphaFoldDB" id="A0A9Q3K413"/>
<protein>
    <submittedName>
        <fullName evidence="1">Uncharacterized protein</fullName>
    </submittedName>
</protein>
<comment type="caution">
    <text evidence="1">The sequence shown here is derived from an EMBL/GenBank/DDBJ whole genome shotgun (WGS) entry which is preliminary data.</text>
</comment>
<evidence type="ECO:0000313" key="1">
    <source>
        <dbReference type="EMBL" id="MBW0573989.1"/>
    </source>
</evidence>
<proteinExistence type="predicted"/>
<dbReference type="Proteomes" id="UP000765509">
    <property type="component" value="Unassembled WGS sequence"/>
</dbReference>
<reference evidence="1" key="1">
    <citation type="submission" date="2021-03" db="EMBL/GenBank/DDBJ databases">
        <title>Draft genome sequence of rust myrtle Austropuccinia psidii MF-1, a brazilian biotype.</title>
        <authorList>
            <person name="Quecine M.C."/>
            <person name="Pachon D.M.R."/>
            <person name="Bonatelli M.L."/>
            <person name="Correr F.H."/>
            <person name="Franceschini L.M."/>
            <person name="Leite T.F."/>
            <person name="Margarido G.R.A."/>
            <person name="Almeida C.A."/>
            <person name="Ferrarezi J.A."/>
            <person name="Labate C.A."/>
        </authorList>
    </citation>
    <scope>NUCLEOTIDE SEQUENCE</scope>
    <source>
        <strain evidence="1">MF-1</strain>
    </source>
</reference>
<dbReference type="EMBL" id="AVOT02093232">
    <property type="protein sequence ID" value="MBW0573989.1"/>
    <property type="molecule type" value="Genomic_DNA"/>
</dbReference>
<organism evidence="1 2">
    <name type="scientific">Austropuccinia psidii MF-1</name>
    <dbReference type="NCBI Taxonomy" id="1389203"/>
    <lineage>
        <taxon>Eukaryota</taxon>
        <taxon>Fungi</taxon>
        <taxon>Dikarya</taxon>
        <taxon>Basidiomycota</taxon>
        <taxon>Pucciniomycotina</taxon>
        <taxon>Pucciniomycetes</taxon>
        <taxon>Pucciniales</taxon>
        <taxon>Sphaerophragmiaceae</taxon>
        <taxon>Austropuccinia</taxon>
    </lineage>
</organism>
<dbReference type="OrthoDB" id="10600985at2759"/>
<name>A0A9Q3K413_9BASI</name>
<sequence>MSPNNLTTEYNHMVGYDFFSSTLELEEFDDGVFGEANMELPSWKNTFIDNFLEFNSWELANNKLTPVSIILDRTSSEQAPQTSLCDPYSMDVWFLTGIPHCGCFISM</sequence>
<evidence type="ECO:0000313" key="2">
    <source>
        <dbReference type="Proteomes" id="UP000765509"/>
    </source>
</evidence>